<protein>
    <submittedName>
        <fullName evidence="1">2'-5' RNA ligase</fullName>
    </submittedName>
</protein>
<dbReference type="InterPro" id="IPR009097">
    <property type="entry name" value="Cyclic_Pdiesterase"/>
</dbReference>
<dbReference type="Gene3D" id="3.90.1140.10">
    <property type="entry name" value="Cyclic phosphodiesterase"/>
    <property type="match status" value="1"/>
</dbReference>
<keyword evidence="1" id="KW-0436">Ligase</keyword>
<dbReference type="GO" id="GO:0016874">
    <property type="term" value="F:ligase activity"/>
    <property type="evidence" value="ECO:0007669"/>
    <property type="project" value="UniProtKB-KW"/>
</dbReference>
<accession>A0ABV2MIT2</accession>
<reference evidence="1 2" key="1">
    <citation type="submission" date="2024-06" db="EMBL/GenBank/DDBJ databases">
        <title>Genomic Encyclopedia of Type Strains, Phase IV (KMG-IV): sequencing the most valuable type-strain genomes for metagenomic binning, comparative biology and taxonomic classification.</title>
        <authorList>
            <person name="Goeker M."/>
        </authorList>
    </citation>
    <scope>NUCLEOTIDE SEQUENCE [LARGE SCALE GENOMIC DNA]</scope>
    <source>
        <strain evidence="1 2">DSM 29288</strain>
    </source>
</reference>
<comment type="caution">
    <text evidence="1">The sequence shown here is derived from an EMBL/GenBank/DDBJ whole genome shotgun (WGS) entry which is preliminary data.</text>
</comment>
<proteinExistence type="predicted"/>
<name>A0ABV2MIT2_9HYPH</name>
<evidence type="ECO:0000313" key="2">
    <source>
        <dbReference type="Proteomes" id="UP001549077"/>
    </source>
</evidence>
<dbReference type="EMBL" id="JBEPMY010000010">
    <property type="protein sequence ID" value="MET3756378.1"/>
    <property type="molecule type" value="Genomic_DNA"/>
</dbReference>
<dbReference type="Pfam" id="PF13563">
    <property type="entry name" value="2_5_RNA_ligase2"/>
    <property type="match status" value="1"/>
</dbReference>
<dbReference type="SUPFAM" id="SSF55144">
    <property type="entry name" value="LigT-like"/>
    <property type="match status" value="1"/>
</dbReference>
<keyword evidence="2" id="KW-1185">Reference proteome</keyword>
<gene>
    <name evidence="1" type="ORF">ABID08_003751</name>
</gene>
<organism evidence="1 2">
    <name type="scientific">Rhizobium binae</name>
    <dbReference type="NCBI Taxonomy" id="1138190"/>
    <lineage>
        <taxon>Bacteria</taxon>
        <taxon>Pseudomonadati</taxon>
        <taxon>Pseudomonadota</taxon>
        <taxon>Alphaproteobacteria</taxon>
        <taxon>Hyphomicrobiales</taxon>
        <taxon>Rhizobiaceae</taxon>
        <taxon>Rhizobium/Agrobacterium group</taxon>
        <taxon>Rhizobium</taxon>
    </lineage>
</organism>
<dbReference type="Proteomes" id="UP001549077">
    <property type="component" value="Unassembled WGS sequence"/>
</dbReference>
<sequence length="208" mass="23277">MIRTKIDALWFKRCCAFHLQFCPDGAALSKLSDLQDAIERHSVAPLLRLPAASLHMTVVTLVDAAAKFSIPNEELWRLNGERWKAVADRLAEETPVFDLDFHELAVSAAAVFVKAEEPPELRRLRSAISQAIDFEGWRPTPPQIAHITLFRFSAEGRLPEIPSDAGSLPTAVRVRSLQLLEERVYPSVEINVLSEPLLSDKARSRNVC</sequence>
<dbReference type="RefSeq" id="WP_168300727.1">
    <property type="nucleotide sequence ID" value="NZ_CP071604.1"/>
</dbReference>
<dbReference type="GeneID" id="91147391"/>
<evidence type="ECO:0000313" key="1">
    <source>
        <dbReference type="EMBL" id="MET3756378.1"/>
    </source>
</evidence>